<sequence>MVKAEGNEESQVQQGSFHKVVCVCCYPFPLHDFALVLMHQSSSCYTADVRSQDSLHDSLHSLTKSLVWGATARGFAKLLNVKAECPICDLRGGRHIDEHATARVLR</sequence>
<dbReference type="EMBL" id="MU069691">
    <property type="protein sequence ID" value="KAF5835720.1"/>
    <property type="molecule type" value="Genomic_DNA"/>
</dbReference>
<organism evidence="1 2">
    <name type="scientific">Dunaliella salina</name>
    <name type="common">Green alga</name>
    <name type="synonym">Protococcus salinus</name>
    <dbReference type="NCBI Taxonomy" id="3046"/>
    <lineage>
        <taxon>Eukaryota</taxon>
        <taxon>Viridiplantae</taxon>
        <taxon>Chlorophyta</taxon>
        <taxon>core chlorophytes</taxon>
        <taxon>Chlorophyceae</taxon>
        <taxon>CS clade</taxon>
        <taxon>Chlamydomonadales</taxon>
        <taxon>Dunaliellaceae</taxon>
        <taxon>Dunaliella</taxon>
    </lineage>
</organism>
<evidence type="ECO:0000313" key="1">
    <source>
        <dbReference type="EMBL" id="KAF5835720.1"/>
    </source>
</evidence>
<keyword evidence="2" id="KW-1185">Reference proteome</keyword>
<reference evidence="1" key="1">
    <citation type="submission" date="2017-08" db="EMBL/GenBank/DDBJ databases">
        <authorList>
            <person name="Polle J.E."/>
            <person name="Barry K."/>
            <person name="Cushman J."/>
            <person name="Schmutz J."/>
            <person name="Tran D."/>
            <person name="Hathwaick L.T."/>
            <person name="Yim W.C."/>
            <person name="Jenkins J."/>
            <person name="Mckie-Krisberg Z.M."/>
            <person name="Prochnik S."/>
            <person name="Lindquist E."/>
            <person name="Dockter R.B."/>
            <person name="Adam C."/>
            <person name="Molina H."/>
            <person name="Bunkerborg J."/>
            <person name="Jin E."/>
            <person name="Buchheim M."/>
            <person name="Magnuson J."/>
        </authorList>
    </citation>
    <scope>NUCLEOTIDE SEQUENCE</scope>
    <source>
        <strain evidence="1">CCAP 19/18</strain>
    </source>
</reference>
<accession>A0ABQ7GMB1</accession>
<comment type="caution">
    <text evidence="1">The sequence shown here is derived from an EMBL/GenBank/DDBJ whole genome shotgun (WGS) entry which is preliminary data.</text>
</comment>
<gene>
    <name evidence="1" type="ORF">DUNSADRAFT_6946</name>
</gene>
<evidence type="ECO:0008006" key="3">
    <source>
        <dbReference type="Google" id="ProtNLM"/>
    </source>
</evidence>
<proteinExistence type="predicted"/>
<evidence type="ECO:0000313" key="2">
    <source>
        <dbReference type="Proteomes" id="UP000815325"/>
    </source>
</evidence>
<dbReference type="Proteomes" id="UP000815325">
    <property type="component" value="Unassembled WGS sequence"/>
</dbReference>
<name>A0ABQ7GMB1_DUNSA</name>
<protein>
    <recommendedName>
        <fullName evidence="3">Encoded protein</fullName>
    </recommendedName>
</protein>